<evidence type="ECO:0008006" key="6">
    <source>
        <dbReference type="Google" id="ProtNLM"/>
    </source>
</evidence>
<dbReference type="PROSITE" id="PS00061">
    <property type="entry name" value="ADH_SHORT"/>
    <property type="match status" value="1"/>
</dbReference>
<sequence>MKNILITGATSGIGEGLVNTYCSDALVFACGRNAAALANYENTANVTPLQFDVTDIEDIRSKTRDIESLDVLILNAGNCEYIDDALNFDSVLFERVIKVNLLSLGYCLDVLLNKVKPGGQLVIVSSSAAFLPLPRAQAYGASKAAATYLAQTMAVDLQEIDVSVVHPGFVKTPLTEKNDFPMPMAVSVEDAAQYIKKGIAKRKKDIHFPKRFTLIMKLFQVLPFGLWGIVAKGLSR</sequence>
<dbReference type="InterPro" id="IPR020904">
    <property type="entry name" value="Sc_DH/Rdtase_CS"/>
</dbReference>
<dbReference type="GO" id="GO:0016020">
    <property type="term" value="C:membrane"/>
    <property type="evidence" value="ECO:0007669"/>
    <property type="project" value="TreeGrafter"/>
</dbReference>
<reference evidence="4" key="2">
    <citation type="submission" date="2015-03" db="EMBL/GenBank/DDBJ databases">
        <title>Genome sequence of Pseudoalteromonas citrea.</title>
        <authorList>
            <person name="Xie B.-B."/>
            <person name="Rong J.-C."/>
            <person name="Qin Q.-L."/>
            <person name="Zhang Y.-Z."/>
        </authorList>
    </citation>
    <scope>NUCLEOTIDE SEQUENCE</scope>
    <source>
        <strain evidence="4">DSM 8771</strain>
    </source>
</reference>
<evidence type="ECO:0000313" key="5">
    <source>
        <dbReference type="Proteomes" id="UP000016487"/>
    </source>
</evidence>
<dbReference type="SUPFAM" id="SSF51735">
    <property type="entry name" value="NAD(P)-binding Rossmann-fold domains"/>
    <property type="match status" value="1"/>
</dbReference>
<keyword evidence="2" id="KW-0560">Oxidoreductase</keyword>
<gene>
    <name evidence="4" type="ORF">PCIT_b0634</name>
</gene>
<proteinExistence type="inferred from homology"/>
<dbReference type="Proteomes" id="UP000016487">
    <property type="component" value="Unassembled WGS sequence"/>
</dbReference>
<dbReference type="GO" id="GO:0016491">
    <property type="term" value="F:oxidoreductase activity"/>
    <property type="evidence" value="ECO:0007669"/>
    <property type="project" value="UniProtKB-KW"/>
</dbReference>
<dbReference type="PANTHER" id="PTHR44196">
    <property type="entry name" value="DEHYDROGENASE/REDUCTASE SDR FAMILY MEMBER 7B"/>
    <property type="match status" value="1"/>
</dbReference>
<dbReference type="PANTHER" id="PTHR44196:SF1">
    <property type="entry name" value="DEHYDROGENASE_REDUCTASE SDR FAMILY MEMBER 7B"/>
    <property type="match status" value="1"/>
</dbReference>
<organism evidence="4 5">
    <name type="scientific">Pseudoalteromonas citrea</name>
    <dbReference type="NCBI Taxonomy" id="43655"/>
    <lineage>
        <taxon>Bacteria</taxon>
        <taxon>Pseudomonadati</taxon>
        <taxon>Pseudomonadota</taxon>
        <taxon>Gammaproteobacteria</taxon>
        <taxon>Alteromonadales</taxon>
        <taxon>Pseudoalteromonadaceae</taxon>
        <taxon>Pseudoalteromonas</taxon>
    </lineage>
</organism>
<comment type="similarity">
    <text evidence="1 3">Belongs to the short-chain dehydrogenases/reductases (SDR) family.</text>
</comment>
<evidence type="ECO:0000256" key="2">
    <source>
        <dbReference type="ARBA" id="ARBA00023002"/>
    </source>
</evidence>
<dbReference type="InterPro" id="IPR036291">
    <property type="entry name" value="NAD(P)-bd_dom_sf"/>
</dbReference>
<comment type="caution">
    <text evidence="4">The sequence shown here is derived from an EMBL/GenBank/DDBJ whole genome shotgun (WGS) entry which is preliminary data.</text>
</comment>
<dbReference type="PRINTS" id="PR00081">
    <property type="entry name" value="GDHRDH"/>
</dbReference>
<dbReference type="InterPro" id="IPR002347">
    <property type="entry name" value="SDR_fam"/>
</dbReference>
<evidence type="ECO:0000256" key="3">
    <source>
        <dbReference type="RuleBase" id="RU000363"/>
    </source>
</evidence>
<reference evidence="4" key="1">
    <citation type="journal article" date="2012" name="J. Bacteriol.">
        <title>Genome sequences of type strains of seven species of the marine bacterium Pseudoalteromonas.</title>
        <authorList>
            <person name="Xie B.B."/>
            <person name="Shu Y.L."/>
            <person name="Qin Q.L."/>
            <person name="Rong J.C."/>
            <person name="Zhang X.Y."/>
            <person name="Chen X.L."/>
            <person name="Shi M."/>
            <person name="He H.L."/>
            <person name="Zhou B.C."/>
            <person name="Zhang Y.Z."/>
        </authorList>
    </citation>
    <scope>NUCLEOTIDE SEQUENCE</scope>
    <source>
        <strain evidence="4">DSM 8771</strain>
    </source>
</reference>
<evidence type="ECO:0000313" key="4">
    <source>
        <dbReference type="EMBL" id="KAF7764596.1"/>
    </source>
</evidence>
<dbReference type="EMBL" id="AHBZ03000027">
    <property type="protein sequence ID" value="KAF7764596.1"/>
    <property type="molecule type" value="Genomic_DNA"/>
</dbReference>
<protein>
    <recommendedName>
        <fullName evidence="6">Short-chain dehydrogenase</fullName>
    </recommendedName>
</protein>
<dbReference type="AlphaFoldDB" id="A0AAD4FQ13"/>
<accession>A0AAD4FQ13</accession>
<name>A0AAD4FQ13_9GAMM</name>
<dbReference type="Pfam" id="PF00106">
    <property type="entry name" value="adh_short"/>
    <property type="match status" value="1"/>
</dbReference>
<dbReference type="RefSeq" id="WP_010361897.1">
    <property type="nucleotide sequence ID" value="NZ_AHBZ03000027.1"/>
</dbReference>
<dbReference type="Gene3D" id="3.40.50.720">
    <property type="entry name" value="NAD(P)-binding Rossmann-like Domain"/>
    <property type="match status" value="1"/>
</dbReference>
<dbReference type="PRINTS" id="PR00080">
    <property type="entry name" value="SDRFAMILY"/>
</dbReference>
<evidence type="ECO:0000256" key="1">
    <source>
        <dbReference type="ARBA" id="ARBA00006484"/>
    </source>
</evidence>